<proteinExistence type="predicted"/>
<dbReference type="AlphaFoldDB" id="A0A8S0WLT2"/>
<evidence type="ECO:0008006" key="3">
    <source>
        <dbReference type="Google" id="ProtNLM"/>
    </source>
</evidence>
<sequence length="117" mass="13079">MPEEYFTEIGTTHSSFGLDKNRSLVLTHAGRELAWQEWDDVYIVYQPSSAETHVFNDTTAAVLQSLEKDVLTMAEIGDRTAQWLDLGRDELSSGDLSFALGRLEELGLIEWSGTAAR</sequence>
<dbReference type="Proteomes" id="UP000494216">
    <property type="component" value="Unassembled WGS sequence"/>
</dbReference>
<organism evidence="1 2">
    <name type="scientific">Candidatus Methylobacter favarea</name>
    <dbReference type="NCBI Taxonomy" id="2707345"/>
    <lineage>
        <taxon>Bacteria</taxon>
        <taxon>Pseudomonadati</taxon>
        <taxon>Pseudomonadota</taxon>
        <taxon>Gammaproteobacteria</taxon>
        <taxon>Methylococcales</taxon>
        <taxon>Methylococcaceae</taxon>
        <taxon>Methylobacter</taxon>
    </lineage>
</organism>
<comment type="caution">
    <text evidence="1">The sequence shown here is derived from an EMBL/GenBank/DDBJ whole genome shotgun (WGS) entry which is preliminary data.</text>
</comment>
<keyword evidence="2" id="KW-1185">Reference proteome</keyword>
<reference evidence="1 2" key="1">
    <citation type="submission" date="2020-02" db="EMBL/GenBank/DDBJ databases">
        <authorList>
            <person name="Hogendoorn C."/>
        </authorList>
    </citation>
    <scope>NUCLEOTIDE SEQUENCE [LARGE SCALE GENOMIC DNA]</scope>
    <source>
        <strain evidence="1">METHB21</strain>
    </source>
</reference>
<name>A0A8S0WLT2_9GAMM</name>
<evidence type="ECO:0000313" key="1">
    <source>
        <dbReference type="EMBL" id="CAA9889360.1"/>
    </source>
</evidence>
<dbReference type="NCBIfam" id="TIGR04353">
    <property type="entry name" value="PqqD_rel_X"/>
    <property type="match status" value="1"/>
</dbReference>
<protein>
    <recommendedName>
        <fullName evidence="3">PqqD family protein</fullName>
    </recommendedName>
</protein>
<gene>
    <name evidence="1" type="ORF">METHB2_100001</name>
</gene>
<dbReference type="InterPro" id="IPR027599">
    <property type="entry name" value="PqqD-rel_X"/>
</dbReference>
<accession>A0A8S0WLT2</accession>
<dbReference type="EMBL" id="CADCXN010000002">
    <property type="protein sequence ID" value="CAA9889360.1"/>
    <property type="molecule type" value="Genomic_DNA"/>
</dbReference>
<evidence type="ECO:0000313" key="2">
    <source>
        <dbReference type="Proteomes" id="UP000494216"/>
    </source>
</evidence>